<accession>B3T0E7</accession>
<organism evidence="4">
    <name type="scientific">uncultured marine microorganism HF4000_005H07</name>
    <dbReference type="NCBI Taxonomy" id="455506"/>
    <lineage>
        <taxon>unclassified sequences</taxon>
        <taxon>environmental samples</taxon>
    </lineage>
</organism>
<dbReference type="InterPro" id="IPR020846">
    <property type="entry name" value="MFS_dom"/>
</dbReference>
<feature type="transmembrane region" description="Helical" evidence="2">
    <location>
        <begin position="250"/>
        <end position="271"/>
    </location>
</feature>
<dbReference type="InterPro" id="IPR050327">
    <property type="entry name" value="Proton-linked_MCT"/>
</dbReference>
<feature type="transmembrane region" description="Helical" evidence="2">
    <location>
        <begin position="164"/>
        <end position="181"/>
    </location>
</feature>
<name>B3T0E7_9ZZZZ</name>
<reference evidence="4" key="1">
    <citation type="journal article" date="2008" name="ISME J.">
        <title>Genomic patterns of recombination, clonal divergence and environment in marine microbial populations.</title>
        <authorList>
            <person name="Konstantinidis K.T."/>
            <person name="Delong E.F."/>
        </authorList>
    </citation>
    <scope>NUCLEOTIDE SEQUENCE</scope>
</reference>
<evidence type="ECO:0000256" key="1">
    <source>
        <dbReference type="SAM" id="MobiDB-lite"/>
    </source>
</evidence>
<dbReference type="PANTHER" id="PTHR11360:SF284">
    <property type="entry name" value="EG:103B4.3 PROTEIN-RELATED"/>
    <property type="match status" value="1"/>
</dbReference>
<dbReference type="GO" id="GO:0022857">
    <property type="term" value="F:transmembrane transporter activity"/>
    <property type="evidence" value="ECO:0007669"/>
    <property type="project" value="InterPro"/>
</dbReference>
<feature type="transmembrane region" description="Helical" evidence="2">
    <location>
        <begin position="386"/>
        <end position="404"/>
    </location>
</feature>
<keyword evidence="2" id="KW-1133">Transmembrane helix</keyword>
<dbReference type="AlphaFoldDB" id="B3T0E7"/>
<sequence length="508" mass="55856">MAPSPVDTPFQGTISLKAVPTQKYNLAARRLRLGGIESSYPIFARDNRTSPRIFNSSGGAGSRFAQEGRWTGNYTIRKEWATENKLIHRRMNIFYGWWIVAISFVIHSLSTGLYWLGFSVFFLPISRDLDLSRTAASLPFTLRGIVGILQSPFVGLLVDRFGPAKVLFFSAAVGGLGFLLLSRVDTYTRFLIVFLCVVSLGMTSFDAPTTTATGRWFTRKRGLAMALAYMGFAFGGIVLTPLLALGVNTFGWRTTAFGAGIGILVVALPLATRLYRSPEALGLQPDGVPPVRETDPEWSRTAPEPVPRDYSVGEALRTRTYWILCVSCGLRATVFMGISLHLVPIMTWKGLNEETAGFLIGAFAFVWLIATPVMGWAGDRWSKTRIAATPAFLGALAMFLLVLLDKVEVWQMVLLLALWATNEGSWALNFAILADQFGRKHYGALRGVMLMAINLMSFGSPVYTGWVFDQTGSYQWVIAPAGVLLGVAGLLNWFLSQVHPNRPALQLG</sequence>
<feature type="transmembrane region" description="Helical" evidence="2">
    <location>
        <begin position="187"/>
        <end position="205"/>
    </location>
</feature>
<keyword evidence="2" id="KW-0812">Transmembrane</keyword>
<dbReference type="EMBL" id="EU016565">
    <property type="protein sequence ID" value="ABZ06056.1"/>
    <property type="molecule type" value="Genomic_DNA"/>
</dbReference>
<gene>
    <name evidence="4" type="ORF">ALOHA_HF4000005H07ctg1g24</name>
</gene>
<keyword evidence="2" id="KW-0472">Membrane</keyword>
<dbReference type="PROSITE" id="PS50850">
    <property type="entry name" value="MFS"/>
    <property type="match status" value="1"/>
</dbReference>
<protein>
    <submittedName>
        <fullName evidence="4">Putative sugar (And other) transporter</fullName>
    </submittedName>
</protein>
<feature type="domain" description="Major facilitator superfamily (MFS) profile" evidence="3">
    <location>
        <begin position="96"/>
        <end position="500"/>
    </location>
</feature>
<dbReference type="CDD" id="cd17355">
    <property type="entry name" value="MFS_YcxA_like"/>
    <property type="match status" value="1"/>
</dbReference>
<dbReference type="Gene3D" id="1.20.1250.20">
    <property type="entry name" value="MFS general substrate transporter like domains"/>
    <property type="match status" value="2"/>
</dbReference>
<feature type="transmembrane region" description="Helical" evidence="2">
    <location>
        <begin position="94"/>
        <end position="116"/>
    </location>
</feature>
<feature type="transmembrane region" description="Helical" evidence="2">
    <location>
        <begin position="444"/>
        <end position="468"/>
    </location>
</feature>
<feature type="region of interest" description="Disordered" evidence="1">
    <location>
        <begin position="286"/>
        <end position="305"/>
    </location>
</feature>
<feature type="transmembrane region" description="Helical" evidence="2">
    <location>
        <begin position="136"/>
        <end position="157"/>
    </location>
</feature>
<feature type="transmembrane region" description="Helical" evidence="2">
    <location>
        <begin position="474"/>
        <end position="495"/>
    </location>
</feature>
<evidence type="ECO:0000259" key="3">
    <source>
        <dbReference type="PROSITE" id="PS50850"/>
    </source>
</evidence>
<dbReference type="InterPro" id="IPR036259">
    <property type="entry name" value="MFS_trans_sf"/>
</dbReference>
<evidence type="ECO:0000313" key="4">
    <source>
        <dbReference type="EMBL" id="ABZ06056.1"/>
    </source>
</evidence>
<dbReference type="SUPFAM" id="SSF103473">
    <property type="entry name" value="MFS general substrate transporter"/>
    <property type="match status" value="1"/>
</dbReference>
<proteinExistence type="predicted"/>
<feature type="transmembrane region" description="Helical" evidence="2">
    <location>
        <begin position="226"/>
        <end position="244"/>
    </location>
</feature>
<dbReference type="InterPro" id="IPR011701">
    <property type="entry name" value="MFS"/>
</dbReference>
<feature type="transmembrane region" description="Helical" evidence="2">
    <location>
        <begin position="321"/>
        <end position="343"/>
    </location>
</feature>
<feature type="transmembrane region" description="Helical" evidence="2">
    <location>
        <begin position="355"/>
        <end position="374"/>
    </location>
</feature>
<dbReference type="PANTHER" id="PTHR11360">
    <property type="entry name" value="MONOCARBOXYLATE TRANSPORTER"/>
    <property type="match status" value="1"/>
</dbReference>
<evidence type="ECO:0000256" key="2">
    <source>
        <dbReference type="SAM" id="Phobius"/>
    </source>
</evidence>
<dbReference type="Pfam" id="PF07690">
    <property type="entry name" value="MFS_1"/>
    <property type="match status" value="1"/>
</dbReference>
<feature type="transmembrane region" description="Helical" evidence="2">
    <location>
        <begin position="410"/>
        <end position="432"/>
    </location>
</feature>